<keyword evidence="3 4" id="KW-0472">Membrane</keyword>
<comment type="caution">
    <text evidence="6">The sequence shown here is derived from an EMBL/GenBank/DDBJ whole genome shotgun (WGS) entry which is preliminary data.</text>
</comment>
<evidence type="ECO:0000256" key="2">
    <source>
        <dbReference type="ARBA" id="ARBA00022989"/>
    </source>
</evidence>
<dbReference type="PROSITE" id="PS50850">
    <property type="entry name" value="MFS"/>
    <property type="match status" value="1"/>
</dbReference>
<feature type="transmembrane region" description="Helical" evidence="4">
    <location>
        <begin position="342"/>
        <end position="363"/>
    </location>
</feature>
<keyword evidence="1 4" id="KW-0812">Transmembrane</keyword>
<evidence type="ECO:0000313" key="6">
    <source>
        <dbReference type="EMBL" id="MXP24978.1"/>
    </source>
</evidence>
<dbReference type="Proteomes" id="UP000460561">
    <property type="component" value="Unassembled WGS sequence"/>
</dbReference>
<feature type="transmembrane region" description="Helical" evidence="4">
    <location>
        <begin position="43"/>
        <end position="63"/>
    </location>
</feature>
<feature type="transmembrane region" description="Helical" evidence="4">
    <location>
        <begin position="219"/>
        <end position="240"/>
    </location>
</feature>
<sequence>MIFSGPVKYLVLFAFSALFFMLNACTFNGLGVVLPYMIDEMGWAWAVAGLGFTFLGLSCGLASMAPALAIRTIGIARTMLLGGAVLATGFMCMGLAHVPMTYFVGTILLGIGFALCGTTAGVNVVSHSFRRSSTAVGIYFTAGGLGAVAGPMFVYATQSLTGDWRYYWYGAAACALVLSIFAAIVTADRPQLNDTGAEKSEPLPAGGWTARAALRTMQFYVVVGAYTAFLLINTTVHGFAVKHLSESGLSMGSAATVMSAIALIGAVGSAGAGVAGERMKPRHLAMLSLAATVIGTLALIGGGSWLTLPLAVLGLGIGFGFSYVSTAMLLIDLFGKRPNLELYSVMTLISTLAAIGPALGGMVRDEAGSFSLVFIGCAVLGTIFLLLLAIMRRPAAPAEMLSETRLQEAKAPSSVQTSQPVLAA</sequence>
<feature type="transmembrane region" description="Helical" evidence="4">
    <location>
        <begin position="284"/>
        <end position="306"/>
    </location>
</feature>
<accession>A0A845ACR0</accession>
<feature type="transmembrane region" description="Helical" evidence="4">
    <location>
        <begin position="75"/>
        <end position="96"/>
    </location>
</feature>
<reference evidence="6 7" key="1">
    <citation type="submission" date="2019-12" db="EMBL/GenBank/DDBJ databases">
        <title>Genomic-based taxomic classification of the family Erythrobacteraceae.</title>
        <authorList>
            <person name="Xu L."/>
        </authorList>
    </citation>
    <scope>NUCLEOTIDE SEQUENCE [LARGE SCALE GENOMIC DNA]</scope>
    <source>
        <strain evidence="6 7">DSM 18604</strain>
    </source>
</reference>
<feature type="transmembrane region" description="Helical" evidence="4">
    <location>
        <begin position="369"/>
        <end position="390"/>
    </location>
</feature>
<dbReference type="InterPro" id="IPR020846">
    <property type="entry name" value="MFS_dom"/>
</dbReference>
<feature type="transmembrane region" description="Helical" evidence="4">
    <location>
        <begin position="102"/>
        <end position="124"/>
    </location>
</feature>
<dbReference type="SUPFAM" id="SSF103473">
    <property type="entry name" value="MFS general substrate transporter"/>
    <property type="match status" value="1"/>
</dbReference>
<feature type="transmembrane region" description="Helical" evidence="4">
    <location>
        <begin position="12"/>
        <end position="37"/>
    </location>
</feature>
<dbReference type="InterPro" id="IPR036259">
    <property type="entry name" value="MFS_trans_sf"/>
</dbReference>
<dbReference type="GO" id="GO:0022857">
    <property type="term" value="F:transmembrane transporter activity"/>
    <property type="evidence" value="ECO:0007669"/>
    <property type="project" value="InterPro"/>
</dbReference>
<feature type="transmembrane region" description="Helical" evidence="4">
    <location>
        <begin position="252"/>
        <end position="272"/>
    </location>
</feature>
<evidence type="ECO:0000313" key="7">
    <source>
        <dbReference type="Proteomes" id="UP000460561"/>
    </source>
</evidence>
<name>A0A845ACR0_9SPHN</name>
<feature type="transmembrane region" description="Helical" evidence="4">
    <location>
        <begin position="312"/>
        <end position="335"/>
    </location>
</feature>
<dbReference type="AlphaFoldDB" id="A0A845ACR0"/>
<dbReference type="Pfam" id="PF07690">
    <property type="entry name" value="MFS_1"/>
    <property type="match status" value="1"/>
</dbReference>
<feature type="transmembrane region" description="Helical" evidence="4">
    <location>
        <begin position="166"/>
        <end position="185"/>
    </location>
</feature>
<gene>
    <name evidence="6" type="ORF">GRI39_02810</name>
</gene>
<evidence type="ECO:0000256" key="3">
    <source>
        <dbReference type="ARBA" id="ARBA00023136"/>
    </source>
</evidence>
<protein>
    <submittedName>
        <fullName evidence="6">MFS transporter</fullName>
    </submittedName>
</protein>
<dbReference type="InterPro" id="IPR050327">
    <property type="entry name" value="Proton-linked_MCT"/>
</dbReference>
<evidence type="ECO:0000259" key="5">
    <source>
        <dbReference type="PROSITE" id="PS50850"/>
    </source>
</evidence>
<evidence type="ECO:0000256" key="1">
    <source>
        <dbReference type="ARBA" id="ARBA00022692"/>
    </source>
</evidence>
<feature type="transmembrane region" description="Helical" evidence="4">
    <location>
        <begin position="136"/>
        <end position="154"/>
    </location>
</feature>
<feature type="domain" description="Major facilitator superfamily (MFS) profile" evidence="5">
    <location>
        <begin position="9"/>
        <end position="393"/>
    </location>
</feature>
<dbReference type="PANTHER" id="PTHR11360">
    <property type="entry name" value="MONOCARBOXYLATE TRANSPORTER"/>
    <property type="match status" value="1"/>
</dbReference>
<dbReference type="RefSeq" id="WP_160738159.1">
    <property type="nucleotide sequence ID" value="NZ_WTYQ01000001.1"/>
</dbReference>
<dbReference type="Gene3D" id="1.20.1250.20">
    <property type="entry name" value="MFS general substrate transporter like domains"/>
    <property type="match status" value="2"/>
</dbReference>
<dbReference type="PANTHER" id="PTHR11360:SF290">
    <property type="entry name" value="MONOCARBOXYLATE MFS PERMEASE"/>
    <property type="match status" value="1"/>
</dbReference>
<dbReference type="EMBL" id="WTYQ01000001">
    <property type="protein sequence ID" value="MXP24978.1"/>
    <property type="molecule type" value="Genomic_DNA"/>
</dbReference>
<organism evidence="6 7">
    <name type="scientific">Altericroceibacterium indicum</name>
    <dbReference type="NCBI Taxonomy" id="374177"/>
    <lineage>
        <taxon>Bacteria</taxon>
        <taxon>Pseudomonadati</taxon>
        <taxon>Pseudomonadota</taxon>
        <taxon>Alphaproteobacteria</taxon>
        <taxon>Sphingomonadales</taxon>
        <taxon>Erythrobacteraceae</taxon>
        <taxon>Altericroceibacterium</taxon>
    </lineage>
</organism>
<dbReference type="OrthoDB" id="7626798at2"/>
<keyword evidence="2 4" id="KW-1133">Transmembrane helix</keyword>
<evidence type="ECO:0000256" key="4">
    <source>
        <dbReference type="SAM" id="Phobius"/>
    </source>
</evidence>
<keyword evidence="7" id="KW-1185">Reference proteome</keyword>
<proteinExistence type="predicted"/>
<dbReference type="InterPro" id="IPR011701">
    <property type="entry name" value="MFS"/>
</dbReference>